<proteinExistence type="predicted"/>
<evidence type="ECO:0000256" key="5">
    <source>
        <dbReference type="ARBA" id="ARBA00023136"/>
    </source>
</evidence>
<evidence type="ECO:0000256" key="2">
    <source>
        <dbReference type="ARBA" id="ARBA00022475"/>
    </source>
</evidence>
<comment type="subcellular location">
    <subcellularLocation>
        <location evidence="1">Cell membrane</location>
        <topology evidence="1">Multi-pass membrane protein</topology>
    </subcellularLocation>
</comment>
<sequence>MNKKKSILENQAVTSLLASLISIAAGLLFGTILLFILKPEAAMGGLKAMLGSGFSKLDNFAEVMYQAAPLMLCGLSVGFAFKTGLFNIGATGQYTMGAFFALFCALQLQLPWWICLLASMAGGAIWGLFPGLFKALFNVNEV</sequence>
<dbReference type="InterPro" id="IPR001851">
    <property type="entry name" value="ABC_transp_permease"/>
</dbReference>
<feature type="non-terminal residue" evidence="7">
    <location>
        <position position="142"/>
    </location>
</feature>
<feature type="transmembrane region" description="Helical" evidence="6">
    <location>
        <begin position="63"/>
        <end position="81"/>
    </location>
</feature>
<reference evidence="7" key="1">
    <citation type="journal article" date="2012" name="PLoS ONE">
        <title>Gene sets for utilization of primary and secondary nutrition supplies in the distal gut of endangered iberian lynx.</title>
        <authorList>
            <person name="Alcaide M."/>
            <person name="Messina E."/>
            <person name="Richter M."/>
            <person name="Bargiela R."/>
            <person name="Peplies J."/>
            <person name="Huws S.A."/>
            <person name="Newbold C.J."/>
            <person name="Golyshin P.N."/>
            <person name="Simon M.A."/>
            <person name="Lopez G."/>
            <person name="Yakimov M.M."/>
            <person name="Ferrer M."/>
        </authorList>
    </citation>
    <scope>NUCLEOTIDE SEQUENCE</scope>
</reference>
<keyword evidence="4 6" id="KW-1133">Transmembrane helix</keyword>
<keyword evidence="3 6" id="KW-0812">Transmembrane</keyword>
<organism evidence="7">
    <name type="scientific">gut metagenome</name>
    <dbReference type="NCBI Taxonomy" id="749906"/>
    <lineage>
        <taxon>unclassified sequences</taxon>
        <taxon>metagenomes</taxon>
        <taxon>organismal metagenomes</taxon>
    </lineage>
</organism>
<dbReference type="EMBL" id="AMCI01005875">
    <property type="protein sequence ID" value="EJW95314.1"/>
    <property type="molecule type" value="Genomic_DNA"/>
</dbReference>
<feature type="transmembrane region" description="Helical" evidence="6">
    <location>
        <begin position="116"/>
        <end position="137"/>
    </location>
</feature>
<accession>J9G736</accession>
<evidence type="ECO:0000256" key="1">
    <source>
        <dbReference type="ARBA" id="ARBA00004651"/>
    </source>
</evidence>
<gene>
    <name evidence="7" type="ORF">EVA_16578</name>
</gene>
<comment type="caution">
    <text evidence="7">The sequence shown here is derived from an EMBL/GenBank/DDBJ whole genome shotgun (WGS) entry which is preliminary data.</text>
</comment>
<protein>
    <submittedName>
        <fullName evidence="7">ABC transporter, permease protein</fullName>
    </submittedName>
</protein>
<dbReference type="PANTHER" id="PTHR47089:SF1">
    <property type="entry name" value="GUANOSINE ABC TRANSPORTER PERMEASE PROTEIN NUPP"/>
    <property type="match status" value="1"/>
</dbReference>
<evidence type="ECO:0000256" key="3">
    <source>
        <dbReference type="ARBA" id="ARBA00022692"/>
    </source>
</evidence>
<dbReference type="Pfam" id="PF02653">
    <property type="entry name" value="BPD_transp_2"/>
    <property type="match status" value="1"/>
</dbReference>
<feature type="transmembrane region" description="Helical" evidence="6">
    <location>
        <begin position="12"/>
        <end position="37"/>
    </location>
</feature>
<evidence type="ECO:0000256" key="4">
    <source>
        <dbReference type="ARBA" id="ARBA00022989"/>
    </source>
</evidence>
<dbReference type="AlphaFoldDB" id="J9G736"/>
<evidence type="ECO:0000256" key="6">
    <source>
        <dbReference type="SAM" id="Phobius"/>
    </source>
</evidence>
<keyword evidence="5 6" id="KW-0472">Membrane</keyword>
<dbReference type="PANTHER" id="PTHR47089">
    <property type="entry name" value="ABC TRANSPORTER, PERMEASE PROTEIN"/>
    <property type="match status" value="1"/>
</dbReference>
<dbReference type="GO" id="GO:0005886">
    <property type="term" value="C:plasma membrane"/>
    <property type="evidence" value="ECO:0007669"/>
    <property type="project" value="UniProtKB-SubCell"/>
</dbReference>
<keyword evidence="2" id="KW-1003">Cell membrane</keyword>
<evidence type="ECO:0000313" key="7">
    <source>
        <dbReference type="EMBL" id="EJW95314.1"/>
    </source>
</evidence>
<dbReference type="GO" id="GO:0022857">
    <property type="term" value="F:transmembrane transporter activity"/>
    <property type="evidence" value="ECO:0007669"/>
    <property type="project" value="InterPro"/>
</dbReference>
<name>J9G736_9ZZZZ</name>